<sequence length="80" mass="9507">MRTFCSFCSLFLSFTSLFYFQRQSFRPWLTIWKISAFSWRLFTLFRLSISVDAEDIHYHFHIRVGVDILGLRIGCCGCPN</sequence>
<name>A0A5N7CI01_PETAA</name>
<organism evidence="1">
    <name type="scientific">Petromyces alliaceus</name>
    <name type="common">Aspergillus alliaceus</name>
    <dbReference type="NCBI Taxonomy" id="209559"/>
    <lineage>
        <taxon>Eukaryota</taxon>
        <taxon>Fungi</taxon>
        <taxon>Dikarya</taxon>
        <taxon>Ascomycota</taxon>
        <taxon>Pezizomycotina</taxon>
        <taxon>Eurotiomycetes</taxon>
        <taxon>Eurotiomycetidae</taxon>
        <taxon>Eurotiales</taxon>
        <taxon>Aspergillaceae</taxon>
        <taxon>Aspergillus</taxon>
        <taxon>Aspergillus subgen. Circumdati</taxon>
    </lineage>
</organism>
<reference evidence="1" key="1">
    <citation type="submission" date="2019-04" db="EMBL/GenBank/DDBJ databases">
        <title>Friends and foes A comparative genomics studyof 23 Aspergillus species from section Flavi.</title>
        <authorList>
            <consortium name="DOE Joint Genome Institute"/>
            <person name="Kjaerbolling I."/>
            <person name="Vesth T."/>
            <person name="Frisvad J.C."/>
            <person name="Nybo J.L."/>
            <person name="Theobald S."/>
            <person name="Kildgaard S."/>
            <person name="Isbrandt T."/>
            <person name="Kuo A."/>
            <person name="Sato A."/>
            <person name="Lyhne E.K."/>
            <person name="Kogle M.E."/>
            <person name="Wiebenga A."/>
            <person name="Kun R.S."/>
            <person name="Lubbers R.J."/>
            <person name="Makela M.R."/>
            <person name="Barry K."/>
            <person name="Chovatia M."/>
            <person name="Clum A."/>
            <person name="Daum C."/>
            <person name="Haridas S."/>
            <person name="He G."/>
            <person name="LaButti K."/>
            <person name="Lipzen A."/>
            <person name="Mondo S."/>
            <person name="Riley R."/>
            <person name="Salamov A."/>
            <person name="Simmons B.A."/>
            <person name="Magnuson J.K."/>
            <person name="Henrissat B."/>
            <person name="Mortensen U.H."/>
            <person name="Larsen T.O."/>
            <person name="Devries R.P."/>
            <person name="Grigoriev I.V."/>
            <person name="Machida M."/>
            <person name="Baker S.E."/>
            <person name="Andersen M.R."/>
        </authorList>
    </citation>
    <scope>NUCLEOTIDE SEQUENCE [LARGE SCALE GENOMIC DNA]</scope>
    <source>
        <strain evidence="1">IBT 14317</strain>
    </source>
</reference>
<accession>A0A5N7CI01</accession>
<proteinExistence type="predicted"/>
<dbReference type="EMBL" id="ML735227">
    <property type="protein sequence ID" value="KAE8393796.1"/>
    <property type="molecule type" value="Genomic_DNA"/>
</dbReference>
<dbReference type="AlphaFoldDB" id="A0A5N7CI01"/>
<protein>
    <submittedName>
        <fullName evidence="1">Uncharacterized protein</fullName>
    </submittedName>
</protein>
<dbReference type="Proteomes" id="UP000326877">
    <property type="component" value="Unassembled WGS sequence"/>
</dbReference>
<evidence type="ECO:0000313" key="1">
    <source>
        <dbReference type="EMBL" id="KAE8393796.1"/>
    </source>
</evidence>
<gene>
    <name evidence="1" type="ORF">BDV23DRAFT_148670</name>
</gene>